<dbReference type="Proteomes" id="UP000326924">
    <property type="component" value="Unassembled WGS sequence"/>
</dbReference>
<dbReference type="AlphaFoldDB" id="A0A5J5EG19"/>
<evidence type="ECO:0000313" key="8">
    <source>
        <dbReference type="EMBL" id="KAA8894234.1"/>
    </source>
</evidence>
<dbReference type="PANTHER" id="PTHR13317">
    <property type="entry name" value="TRANSMEMBRANE ANTERIOR POSTERIOR TRANSFORMATION PROTEIN 1 HOMOLOG"/>
    <property type="match status" value="1"/>
</dbReference>
<name>A0A5J5EG19_9PEZI</name>
<keyword evidence="5 7" id="KW-0472">Membrane</keyword>
<comment type="similarity">
    <text evidence="2">Belongs to the TAPT1 family.</text>
</comment>
<reference evidence="8 9" key="1">
    <citation type="submission" date="2019-09" db="EMBL/GenBank/DDBJ databases">
        <title>Draft genome of the ectomycorrhizal ascomycete Sphaerosporella brunnea.</title>
        <authorList>
            <consortium name="DOE Joint Genome Institute"/>
            <person name="Benucci G.M."/>
            <person name="Marozzi G."/>
            <person name="Antonielli L."/>
            <person name="Sanchez S."/>
            <person name="Marco P."/>
            <person name="Wang X."/>
            <person name="Falini L.B."/>
            <person name="Barry K."/>
            <person name="Haridas S."/>
            <person name="Lipzen A."/>
            <person name="Labutti K."/>
            <person name="Grigoriev I.V."/>
            <person name="Murat C."/>
            <person name="Martin F."/>
            <person name="Albertini E."/>
            <person name="Donnini D."/>
            <person name="Bonito G."/>
        </authorList>
    </citation>
    <scope>NUCLEOTIDE SEQUENCE [LARGE SCALE GENOMIC DNA]</scope>
    <source>
        <strain evidence="8 9">Sb_GMNB300</strain>
    </source>
</reference>
<dbReference type="InterPro" id="IPR008010">
    <property type="entry name" value="Tatp1"/>
</dbReference>
<evidence type="ECO:0000256" key="4">
    <source>
        <dbReference type="ARBA" id="ARBA00022989"/>
    </source>
</evidence>
<feature type="transmembrane region" description="Helical" evidence="7">
    <location>
        <begin position="328"/>
        <end position="349"/>
    </location>
</feature>
<organism evidence="8 9">
    <name type="scientific">Sphaerosporella brunnea</name>
    <dbReference type="NCBI Taxonomy" id="1250544"/>
    <lineage>
        <taxon>Eukaryota</taxon>
        <taxon>Fungi</taxon>
        <taxon>Dikarya</taxon>
        <taxon>Ascomycota</taxon>
        <taxon>Pezizomycotina</taxon>
        <taxon>Pezizomycetes</taxon>
        <taxon>Pezizales</taxon>
        <taxon>Pyronemataceae</taxon>
        <taxon>Sphaerosporella</taxon>
    </lineage>
</organism>
<evidence type="ECO:0000256" key="3">
    <source>
        <dbReference type="ARBA" id="ARBA00022692"/>
    </source>
</evidence>
<feature type="compositionally biased region" description="Polar residues" evidence="6">
    <location>
        <begin position="165"/>
        <end position="174"/>
    </location>
</feature>
<comment type="caution">
    <text evidence="8">The sequence shown here is derived from an EMBL/GenBank/DDBJ whole genome shotgun (WGS) entry which is preliminary data.</text>
</comment>
<feature type="transmembrane region" description="Helical" evidence="7">
    <location>
        <begin position="500"/>
        <end position="522"/>
    </location>
</feature>
<feature type="transmembrane region" description="Helical" evidence="7">
    <location>
        <begin position="613"/>
        <end position="631"/>
    </location>
</feature>
<feature type="transmembrane region" description="Helical" evidence="7">
    <location>
        <begin position="753"/>
        <end position="779"/>
    </location>
</feature>
<evidence type="ECO:0000313" key="9">
    <source>
        <dbReference type="Proteomes" id="UP000326924"/>
    </source>
</evidence>
<evidence type="ECO:0000256" key="6">
    <source>
        <dbReference type="SAM" id="MobiDB-lite"/>
    </source>
</evidence>
<dbReference type="GO" id="GO:0005789">
    <property type="term" value="C:endoplasmic reticulum membrane"/>
    <property type="evidence" value="ECO:0007669"/>
    <property type="project" value="TreeGrafter"/>
</dbReference>
<dbReference type="PANTHER" id="PTHR13317:SF4">
    <property type="entry name" value="TRANSMEMBRANE ANTERIOR POSTERIOR TRANSFORMATION PROTEIN 1 HOMOLOG"/>
    <property type="match status" value="1"/>
</dbReference>
<dbReference type="OrthoDB" id="5376140at2759"/>
<dbReference type="InParanoid" id="A0A5J5EG19"/>
<feature type="compositionally biased region" description="Basic residues" evidence="6">
    <location>
        <begin position="400"/>
        <end position="409"/>
    </location>
</feature>
<feature type="compositionally biased region" description="Polar residues" evidence="6">
    <location>
        <begin position="138"/>
        <end position="152"/>
    </location>
</feature>
<comment type="subcellular location">
    <subcellularLocation>
        <location evidence="1">Membrane</location>
        <topology evidence="1">Multi-pass membrane protein</topology>
    </subcellularLocation>
</comment>
<keyword evidence="4 7" id="KW-1133">Transmembrane helix</keyword>
<feature type="region of interest" description="Disordered" evidence="6">
    <location>
        <begin position="380"/>
        <end position="411"/>
    </location>
</feature>
<feature type="transmembrane region" description="Helical" evidence="7">
    <location>
        <begin position="534"/>
        <end position="551"/>
    </location>
</feature>
<proteinExistence type="inferred from homology"/>
<evidence type="ECO:0000256" key="1">
    <source>
        <dbReference type="ARBA" id="ARBA00004141"/>
    </source>
</evidence>
<feature type="transmembrane region" description="Helical" evidence="7">
    <location>
        <begin position="572"/>
        <end position="593"/>
    </location>
</feature>
<keyword evidence="9" id="KW-1185">Reference proteome</keyword>
<accession>A0A5J5EG19</accession>
<evidence type="ECO:0000256" key="7">
    <source>
        <dbReference type="SAM" id="Phobius"/>
    </source>
</evidence>
<gene>
    <name evidence="8" type="ORF">FN846DRAFT_975238</name>
</gene>
<feature type="region of interest" description="Disordered" evidence="6">
    <location>
        <begin position="111"/>
        <end position="242"/>
    </location>
</feature>
<dbReference type="EMBL" id="VXIS01000355">
    <property type="protein sequence ID" value="KAA8894234.1"/>
    <property type="molecule type" value="Genomic_DNA"/>
</dbReference>
<keyword evidence="3 7" id="KW-0812">Transmembrane</keyword>
<feature type="transmembrane region" description="Helical" evidence="7">
    <location>
        <begin position="675"/>
        <end position="697"/>
    </location>
</feature>
<protein>
    <submittedName>
        <fullName evidence="8">Eukaryotic membrane protein family-domain-containing protein</fullName>
    </submittedName>
</protein>
<feature type="compositionally biased region" description="Basic and acidic residues" evidence="6">
    <location>
        <begin position="182"/>
        <end position="191"/>
    </location>
</feature>
<evidence type="ECO:0000256" key="2">
    <source>
        <dbReference type="ARBA" id="ARBA00008803"/>
    </source>
</evidence>
<evidence type="ECO:0000256" key="5">
    <source>
        <dbReference type="ARBA" id="ARBA00023136"/>
    </source>
</evidence>
<dbReference type="Pfam" id="PF05346">
    <property type="entry name" value="DUF747"/>
    <property type="match status" value="1"/>
</dbReference>
<feature type="compositionally biased region" description="Basic and acidic residues" evidence="6">
    <location>
        <begin position="111"/>
        <end position="125"/>
    </location>
</feature>
<sequence>MIPAADPADRATAPSATITWRQRCFCVSKKRNQPQQQQQQHATTAAAACPRAAFLLQPLLRVDPIADAMTVVEGLGIELGGRNNDGHVYATPPPESSGDNMEQHEKKDKVLLKKVPPERMEEPLPRDTATTPFVLPELSSSVRRSRSNTLTTPPHAATGVRPSVSARTLSTPPSSKRVVTPRRRESAERRRMSPTPTPKRKSSGSTVIHNYGGDASYDSTLGGAGEAEGSRQGSEQTPPPSVLAINPASSSSSFRPMQFQTYLSQALASPAPTAAFCDAPAHGHDEGGISQKAGAVYGKPPNNPDDSAAIAMERIMNFFLLPPKLEGALVFGVLACLDSWLYIFTILPLRFAKAVGVLMQFWRTKIWDYFNYDGNKLRKKQRKSDAPSTGGAGDQEKRRDRDRKKRKERKVSGLNPNHKADIFRGMVLFTSCWFLMRFDASKMYHSIRGQSGIKLYVIYNMLDFADKLCAALGQDILDVLFSREVLDRRPDGRSKIWRPFGFFLLALAYNIIHSLVLFYQVITLNVAVNSYSNALMTLLLSVQFVEIKSTVFKKFEKENLFQLLCADIVERFQLLLMLVIIASRNLVELGVWSLSPSSSGGILPKSFTFFPTWTGQVMGPFFMVIGSEMLVDWLKHAYITKFNNVRPVIYERFLDVQCKDYYSRAFSDQNLTKRLGLPVIPLACLFIRATIQTYHMFLATHVPAPLPPTTSLSETENVTSSSLDGIDTLLRRALGSSSDSSSLLDDFVAATTMWFFLLACFLVFLAVKLLLGVLLLGVAGKRVESLKERERMWIHTGARRSSAFGTITISEQTRGIIYRDDPEEEKMIAERERVGREKEMKAEMDTLESVRRWKMSAKRIW</sequence>